<dbReference type="PANTHER" id="PTHR30469">
    <property type="entry name" value="MULTIDRUG RESISTANCE PROTEIN MDTA"/>
    <property type="match status" value="1"/>
</dbReference>
<dbReference type="GO" id="GO:0015562">
    <property type="term" value="F:efflux transmembrane transporter activity"/>
    <property type="evidence" value="ECO:0007669"/>
    <property type="project" value="TreeGrafter"/>
</dbReference>
<dbReference type="AlphaFoldDB" id="A0A179D439"/>
<evidence type="ECO:0000256" key="1">
    <source>
        <dbReference type="ARBA" id="ARBA00009477"/>
    </source>
</evidence>
<dbReference type="OrthoDB" id="9810430at2"/>
<dbReference type="Pfam" id="PF25973">
    <property type="entry name" value="BSH_CzcB"/>
    <property type="match status" value="1"/>
</dbReference>
<organism evidence="4 5">
    <name type="scientific">Thermosulfurimonas dismutans</name>
    <dbReference type="NCBI Taxonomy" id="999894"/>
    <lineage>
        <taxon>Bacteria</taxon>
        <taxon>Pseudomonadati</taxon>
        <taxon>Thermodesulfobacteriota</taxon>
        <taxon>Thermodesulfobacteria</taxon>
        <taxon>Thermodesulfobacteriales</taxon>
        <taxon>Thermodesulfobacteriaceae</taxon>
        <taxon>Thermosulfurimonas</taxon>
    </lineage>
</organism>
<reference evidence="4 5" key="1">
    <citation type="submission" date="2016-04" db="EMBL/GenBank/DDBJ databases">
        <title>Genome analysis of Thermosulfurimonas dismutans, the first thermophilic sulfur-disproportionating bacterium of the phylum Thermodesulfobacteria.</title>
        <authorList>
            <person name="Mardanov A.V."/>
            <person name="Beletsky A.V."/>
            <person name="Kadnikov V.V."/>
            <person name="Slobodkin A.I."/>
            <person name="Ravin N.V."/>
        </authorList>
    </citation>
    <scope>NUCLEOTIDE SEQUENCE [LARGE SCALE GENOMIC DNA]</scope>
    <source>
        <strain evidence="4 5">S95</strain>
    </source>
</reference>
<feature type="domain" description="CzcB-like barrel-sandwich hybrid" evidence="3">
    <location>
        <begin position="71"/>
        <end position="201"/>
    </location>
</feature>
<protein>
    <submittedName>
        <fullName evidence="4">RND efflux system, membrane fusion protein CmeA</fullName>
    </submittedName>
</protein>
<dbReference type="Gene3D" id="2.40.50.100">
    <property type="match status" value="1"/>
</dbReference>
<evidence type="ECO:0000256" key="2">
    <source>
        <dbReference type="SAM" id="Coils"/>
    </source>
</evidence>
<dbReference type="STRING" id="999894.TDIS_1095"/>
<sequence length="373" mass="41118">MFRNLKILIALLLMAGLALVAVKTVKKKKAALERLSPPQVSPLPVEVVRVKVGPLLVTEHYLGEIRPVLSARLSSRITGYLLEVRKYEGDPVKKGEVLARIDDRKIRAQMGALSAQISAAETEFLTRKHIYERDRTLFENQAISREAYELSKAAFENAKARLAALKKELSAVKSDLAYTMIQAPFSGLVSHRFREPGELVLPGIPILEIEAPEEGYRIFVRVPQRKAAYIKEGSKAVLSEGRRRLSVSVFRVHPAVSENGLATVEIRVAERPFGLPSGAKVGVDLVMKEVQGAIVPLKSLLETTEKTYVFLAKTEEGDLASVRSVPVMVLGRNGNLVAVSGRISEGDWVIVAEESTLLRLHEGMKVQVTEKAK</sequence>
<keyword evidence="2" id="KW-0175">Coiled coil</keyword>
<dbReference type="EMBL" id="LWLG01000006">
    <property type="protein sequence ID" value="OAQ20806.1"/>
    <property type="molecule type" value="Genomic_DNA"/>
</dbReference>
<accession>A0A179D439</accession>
<evidence type="ECO:0000313" key="5">
    <source>
        <dbReference type="Proteomes" id="UP000078390"/>
    </source>
</evidence>
<dbReference type="RefSeq" id="WP_068670126.1">
    <property type="nucleotide sequence ID" value="NZ_LWLG01000006.1"/>
</dbReference>
<dbReference type="PANTHER" id="PTHR30469:SF15">
    <property type="entry name" value="HLYD FAMILY OF SECRETION PROTEINS"/>
    <property type="match status" value="1"/>
</dbReference>
<gene>
    <name evidence="4" type="ORF">TDIS_1095</name>
</gene>
<dbReference type="Gene3D" id="2.40.420.20">
    <property type="match status" value="1"/>
</dbReference>
<dbReference type="InterPro" id="IPR058647">
    <property type="entry name" value="BSH_CzcB-like"/>
</dbReference>
<dbReference type="Gene3D" id="1.10.287.470">
    <property type="entry name" value="Helix hairpin bin"/>
    <property type="match status" value="1"/>
</dbReference>
<dbReference type="GO" id="GO:1990281">
    <property type="term" value="C:efflux pump complex"/>
    <property type="evidence" value="ECO:0007669"/>
    <property type="project" value="TreeGrafter"/>
</dbReference>
<dbReference type="Proteomes" id="UP000078390">
    <property type="component" value="Unassembled WGS sequence"/>
</dbReference>
<feature type="coiled-coil region" evidence="2">
    <location>
        <begin position="148"/>
        <end position="175"/>
    </location>
</feature>
<comment type="caution">
    <text evidence="4">The sequence shown here is derived from an EMBL/GenBank/DDBJ whole genome shotgun (WGS) entry which is preliminary data.</text>
</comment>
<dbReference type="NCBIfam" id="TIGR01730">
    <property type="entry name" value="RND_mfp"/>
    <property type="match status" value="1"/>
</dbReference>
<comment type="similarity">
    <text evidence="1">Belongs to the membrane fusion protein (MFP) (TC 8.A.1) family.</text>
</comment>
<proteinExistence type="inferred from homology"/>
<name>A0A179D439_9BACT</name>
<evidence type="ECO:0000313" key="4">
    <source>
        <dbReference type="EMBL" id="OAQ20806.1"/>
    </source>
</evidence>
<evidence type="ECO:0000259" key="3">
    <source>
        <dbReference type="Pfam" id="PF25973"/>
    </source>
</evidence>
<dbReference type="SUPFAM" id="SSF111369">
    <property type="entry name" value="HlyD-like secretion proteins"/>
    <property type="match status" value="1"/>
</dbReference>
<dbReference type="InterPro" id="IPR006143">
    <property type="entry name" value="RND_pump_MFP"/>
</dbReference>
<keyword evidence="5" id="KW-1185">Reference proteome</keyword>